<proteinExistence type="predicted"/>
<reference evidence="1 2" key="1">
    <citation type="journal article" date="2021" name="Hortic Res">
        <title>Chromosome-scale assembly of the Dendrobium chrysotoxum genome enhances the understanding of orchid evolution.</title>
        <authorList>
            <person name="Zhang Y."/>
            <person name="Zhang G.Q."/>
            <person name="Zhang D."/>
            <person name="Liu X.D."/>
            <person name="Xu X.Y."/>
            <person name="Sun W.H."/>
            <person name="Yu X."/>
            <person name="Zhu X."/>
            <person name="Wang Z.W."/>
            <person name="Zhao X."/>
            <person name="Zhong W.Y."/>
            <person name="Chen H."/>
            <person name="Yin W.L."/>
            <person name="Huang T."/>
            <person name="Niu S.C."/>
            <person name="Liu Z.J."/>
        </authorList>
    </citation>
    <scope>NUCLEOTIDE SEQUENCE [LARGE SCALE GENOMIC DNA]</scope>
    <source>
        <strain evidence="1">Lindl</strain>
    </source>
</reference>
<dbReference type="Proteomes" id="UP000775213">
    <property type="component" value="Unassembled WGS sequence"/>
</dbReference>
<gene>
    <name evidence="1" type="ORF">IEQ34_000521</name>
</gene>
<protein>
    <submittedName>
        <fullName evidence="1">Uncharacterized protein</fullName>
    </submittedName>
</protein>
<dbReference type="EMBL" id="JAGFBR010000001">
    <property type="protein sequence ID" value="KAH0470798.1"/>
    <property type="molecule type" value="Genomic_DNA"/>
</dbReference>
<name>A0AAV7HT60_DENCH</name>
<organism evidence="1 2">
    <name type="scientific">Dendrobium chrysotoxum</name>
    <name type="common">Orchid</name>
    <dbReference type="NCBI Taxonomy" id="161865"/>
    <lineage>
        <taxon>Eukaryota</taxon>
        <taxon>Viridiplantae</taxon>
        <taxon>Streptophyta</taxon>
        <taxon>Embryophyta</taxon>
        <taxon>Tracheophyta</taxon>
        <taxon>Spermatophyta</taxon>
        <taxon>Magnoliopsida</taxon>
        <taxon>Liliopsida</taxon>
        <taxon>Asparagales</taxon>
        <taxon>Orchidaceae</taxon>
        <taxon>Epidendroideae</taxon>
        <taxon>Malaxideae</taxon>
        <taxon>Dendrobiinae</taxon>
        <taxon>Dendrobium</taxon>
    </lineage>
</organism>
<keyword evidence="2" id="KW-1185">Reference proteome</keyword>
<comment type="caution">
    <text evidence="1">The sequence shown here is derived from an EMBL/GenBank/DDBJ whole genome shotgun (WGS) entry which is preliminary data.</text>
</comment>
<sequence length="216" mass="24867">MIHCWVPIFMEIIGNNLYKLKDNMSLALEIDELDLIGQLKWSAPALAAMDLPEVMEECCMDVWLELSLGLSSGEVECRKWVRETNENVIVKKPKMEEGPMPYCLQVMPIIVIGPKGYCYAYMMPCWVPISMKPRDYPSFTLEMNEVTAKYGVEVRLEHSLGLSFGKVECKKWVKETNETAVEKKPKIEEGPMFYCVQVMPMIFIGSKGYYYAYIMP</sequence>
<accession>A0AAV7HT60</accession>
<dbReference type="AlphaFoldDB" id="A0AAV7HT60"/>
<evidence type="ECO:0000313" key="2">
    <source>
        <dbReference type="Proteomes" id="UP000775213"/>
    </source>
</evidence>
<evidence type="ECO:0000313" key="1">
    <source>
        <dbReference type="EMBL" id="KAH0470798.1"/>
    </source>
</evidence>